<dbReference type="Proteomes" id="UP000078348">
    <property type="component" value="Unassembled WGS sequence"/>
</dbReference>
<organism evidence="8 9">
    <name type="scientific">Blastocystis sp. subtype 1 (strain ATCC 50177 / NandII)</name>
    <dbReference type="NCBI Taxonomy" id="478820"/>
    <lineage>
        <taxon>Eukaryota</taxon>
        <taxon>Sar</taxon>
        <taxon>Stramenopiles</taxon>
        <taxon>Bigyra</taxon>
        <taxon>Opalozoa</taxon>
        <taxon>Opalinata</taxon>
        <taxon>Blastocystidae</taxon>
        <taxon>Blastocystis</taxon>
    </lineage>
</organism>
<evidence type="ECO:0000256" key="4">
    <source>
        <dbReference type="PIRSR" id="PIRSR000097-1"/>
    </source>
</evidence>
<gene>
    <name evidence="8" type="ORF">AV274_2096</name>
</gene>
<dbReference type="FunFam" id="3.20.20.100:FF:000029">
    <property type="entry name" value="Aldo-keto reductase"/>
    <property type="match status" value="1"/>
</dbReference>
<evidence type="ECO:0000259" key="7">
    <source>
        <dbReference type="Pfam" id="PF00248"/>
    </source>
</evidence>
<dbReference type="InterPro" id="IPR023210">
    <property type="entry name" value="NADP_OxRdtase_dom"/>
</dbReference>
<dbReference type="EMBL" id="LXWW01000096">
    <property type="protein sequence ID" value="OAO16155.1"/>
    <property type="molecule type" value="Genomic_DNA"/>
</dbReference>
<dbReference type="Pfam" id="PF00248">
    <property type="entry name" value="Aldo_ket_red"/>
    <property type="match status" value="1"/>
</dbReference>
<dbReference type="SUPFAM" id="SSF51430">
    <property type="entry name" value="NAD(P)-linked oxidoreductase"/>
    <property type="match status" value="1"/>
</dbReference>
<dbReference type="PRINTS" id="PR00069">
    <property type="entry name" value="ALDKETRDTASE"/>
</dbReference>
<dbReference type="PANTHER" id="PTHR43827:SF3">
    <property type="entry name" value="NADP-DEPENDENT OXIDOREDUCTASE DOMAIN-CONTAINING PROTEIN"/>
    <property type="match status" value="1"/>
</dbReference>
<dbReference type="InterPro" id="IPR036812">
    <property type="entry name" value="NAD(P)_OxRdtase_dom_sf"/>
</dbReference>
<dbReference type="CDD" id="cd19071">
    <property type="entry name" value="AKR_AKR1-5-like"/>
    <property type="match status" value="1"/>
</dbReference>
<evidence type="ECO:0000313" key="8">
    <source>
        <dbReference type="EMBL" id="OAO16155.1"/>
    </source>
</evidence>
<evidence type="ECO:0000256" key="3">
    <source>
        <dbReference type="ARBA" id="ARBA00023002"/>
    </source>
</evidence>
<dbReference type="InterPro" id="IPR020471">
    <property type="entry name" value="AKR"/>
</dbReference>
<keyword evidence="9" id="KW-1185">Reference proteome</keyword>
<dbReference type="PROSITE" id="PS00798">
    <property type="entry name" value="ALDOKETO_REDUCTASE_1"/>
    <property type="match status" value="1"/>
</dbReference>
<comment type="similarity">
    <text evidence="1">Belongs to the aldo/keto reductase family.</text>
</comment>
<dbReference type="AlphaFoldDB" id="A0A196SGG9"/>
<dbReference type="OrthoDB" id="416253at2759"/>
<dbReference type="STRING" id="478820.A0A196SGG9"/>
<evidence type="ECO:0000256" key="1">
    <source>
        <dbReference type="ARBA" id="ARBA00007905"/>
    </source>
</evidence>
<keyword evidence="3" id="KW-0560">Oxidoreductase</keyword>
<evidence type="ECO:0000256" key="2">
    <source>
        <dbReference type="ARBA" id="ARBA00022857"/>
    </source>
</evidence>
<keyword evidence="2" id="KW-0521">NADP</keyword>
<dbReference type="Gene3D" id="3.20.20.100">
    <property type="entry name" value="NADP-dependent oxidoreductase domain"/>
    <property type="match status" value="1"/>
</dbReference>
<feature type="site" description="Lowers pKa of active site Tyr" evidence="6">
    <location>
        <position position="81"/>
    </location>
</feature>
<evidence type="ECO:0000256" key="6">
    <source>
        <dbReference type="PIRSR" id="PIRSR000097-3"/>
    </source>
</evidence>
<name>A0A196SGG9_BLAHN</name>
<dbReference type="GO" id="GO:0016616">
    <property type="term" value="F:oxidoreductase activity, acting on the CH-OH group of donors, NAD or NADP as acceptor"/>
    <property type="evidence" value="ECO:0007669"/>
    <property type="project" value="UniProtKB-ARBA"/>
</dbReference>
<dbReference type="PANTHER" id="PTHR43827">
    <property type="entry name" value="2,5-DIKETO-D-GLUCONIC ACID REDUCTASE"/>
    <property type="match status" value="1"/>
</dbReference>
<sequence length="337" mass="38559">MLTIDSSVKLNSGYMMPLLGLGTYMAPDKECEDAVYAAIKDGYRLIDTAVAYANQKAVGNAIKRCIEEGIVKREELFITTKLWLTEWKPEDVEKSVKICLEELQLDYIDLFLLHQSVLMNLPKELDDKRRQGYFFDRPLIPEDSPKYRLGYSIDSLKQTWGKMEELCRAGYLRSIGVSNFSGKRIQDMLSFCTIKPAVNQVELHPYLQQWEVKKICDDAGIYLEAFYPLGGAVNTRSSSKSGAMDDPVIKAIAEKYHKTPAQILIRWAVQRGTICIPKSSRPERILENCSIYDFELSEEDMSAIKALDKGFRFAKRSFLLPSPQDWKDLWDGEYLAE</sequence>
<evidence type="ECO:0000256" key="5">
    <source>
        <dbReference type="PIRSR" id="PIRSR000097-2"/>
    </source>
</evidence>
<dbReference type="InterPro" id="IPR018170">
    <property type="entry name" value="Aldo/ket_reductase_CS"/>
</dbReference>
<accession>A0A196SGG9</accession>
<proteinExistence type="inferred from homology"/>
<feature type="binding site" evidence="5">
    <location>
        <position position="114"/>
    </location>
    <ligand>
        <name>substrate</name>
    </ligand>
</feature>
<evidence type="ECO:0000313" key="9">
    <source>
        <dbReference type="Proteomes" id="UP000078348"/>
    </source>
</evidence>
<feature type="domain" description="NADP-dependent oxidoreductase" evidence="7">
    <location>
        <begin position="20"/>
        <end position="308"/>
    </location>
</feature>
<dbReference type="PIRSF" id="PIRSF000097">
    <property type="entry name" value="AKR"/>
    <property type="match status" value="1"/>
</dbReference>
<protein>
    <submittedName>
        <fullName evidence="8">Aldo-keto reductase</fullName>
    </submittedName>
</protein>
<comment type="caution">
    <text evidence="8">The sequence shown here is derived from an EMBL/GenBank/DDBJ whole genome shotgun (WGS) entry which is preliminary data.</text>
</comment>
<reference evidence="8 9" key="1">
    <citation type="submission" date="2016-05" db="EMBL/GenBank/DDBJ databases">
        <title>Nuclear genome of Blastocystis sp. subtype 1 NandII.</title>
        <authorList>
            <person name="Gentekaki E."/>
            <person name="Curtis B."/>
            <person name="Stairs C."/>
            <person name="Eme L."/>
            <person name="Herman E."/>
            <person name="Klimes V."/>
            <person name="Arias M.C."/>
            <person name="Elias M."/>
            <person name="Hilliou F."/>
            <person name="Klute M."/>
            <person name="Malik S.-B."/>
            <person name="Pightling A."/>
            <person name="Rachubinski R."/>
            <person name="Salas D."/>
            <person name="Schlacht A."/>
            <person name="Suga H."/>
            <person name="Archibald J."/>
            <person name="Ball S.G."/>
            <person name="Clark G."/>
            <person name="Dacks J."/>
            <person name="Van Der Giezen M."/>
            <person name="Tsaousis A."/>
            <person name="Roger A."/>
        </authorList>
    </citation>
    <scope>NUCLEOTIDE SEQUENCE [LARGE SCALE GENOMIC DNA]</scope>
    <source>
        <strain evidence="9">ATCC 50177 / NandII</strain>
    </source>
</reference>
<feature type="active site" description="Proton donor" evidence="4">
    <location>
        <position position="52"/>
    </location>
</feature>